<gene>
    <name evidence="6" type="ORF">BN946_scf184943.g60</name>
</gene>
<dbReference type="Proteomes" id="UP000029665">
    <property type="component" value="Unassembled WGS sequence"/>
</dbReference>
<keyword evidence="4" id="KW-0732">Signal</keyword>
<dbReference type="EMBL" id="CCBP010000109">
    <property type="protein sequence ID" value="CDO72025.1"/>
    <property type="molecule type" value="Genomic_DNA"/>
</dbReference>
<dbReference type="Gene3D" id="1.20.120.1530">
    <property type="match status" value="2"/>
</dbReference>
<dbReference type="GO" id="GO:0016020">
    <property type="term" value="C:membrane"/>
    <property type="evidence" value="ECO:0007669"/>
    <property type="project" value="InterPro"/>
</dbReference>
<reference evidence="6" key="1">
    <citation type="submission" date="2014-01" db="EMBL/GenBank/DDBJ databases">
        <title>The genome of the white-rot fungus Pycnoporus cinnabarinus: a basidiomycete model with a versatile arsenal for lignocellulosic biomass breakdown.</title>
        <authorList>
            <person name="Levasseur A."/>
            <person name="Lomascolo A."/>
            <person name="Ruiz-Duenas F.J."/>
            <person name="Uzan E."/>
            <person name="Piumi F."/>
            <person name="Kues U."/>
            <person name="Ram A.F.J."/>
            <person name="Murat C."/>
            <person name="Haon M."/>
            <person name="Benoit I."/>
            <person name="Arfi Y."/>
            <person name="Chevret D."/>
            <person name="Drula E."/>
            <person name="Kwon M.J."/>
            <person name="Gouret P."/>
            <person name="Lesage-Meessen L."/>
            <person name="Lombard V."/>
            <person name="Mariette J."/>
            <person name="Noirot C."/>
            <person name="Park J."/>
            <person name="Patyshakuliyeva A."/>
            <person name="Wieneger R.A.B."/>
            <person name="Wosten H.A.B."/>
            <person name="Martin F."/>
            <person name="Coutinho P.M."/>
            <person name="de Vries R."/>
            <person name="Martinez A.T."/>
            <person name="Klopp C."/>
            <person name="Pontarotti P."/>
            <person name="Henrissat B."/>
            <person name="Record E."/>
        </authorList>
    </citation>
    <scope>NUCLEOTIDE SEQUENCE [LARGE SCALE GENOMIC DNA]</scope>
    <source>
        <strain evidence="6">BRFM137</strain>
    </source>
</reference>
<keyword evidence="7" id="KW-1185">Reference proteome</keyword>
<dbReference type="PANTHER" id="PTHR45339">
    <property type="entry name" value="HYBRID SIGNAL TRANSDUCTION HISTIDINE KINASE J"/>
    <property type="match status" value="1"/>
</dbReference>
<feature type="compositionally biased region" description="Low complexity" evidence="3">
    <location>
        <begin position="85"/>
        <end position="96"/>
    </location>
</feature>
<evidence type="ECO:0000313" key="6">
    <source>
        <dbReference type="EMBL" id="CDO72025.1"/>
    </source>
</evidence>
<dbReference type="SUPFAM" id="SSF58104">
    <property type="entry name" value="Methyl-accepting chemotaxis protein (MCP) signaling domain"/>
    <property type="match status" value="1"/>
</dbReference>
<dbReference type="CDD" id="cd06225">
    <property type="entry name" value="HAMP"/>
    <property type="match status" value="2"/>
</dbReference>
<feature type="signal peptide" evidence="4">
    <location>
        <begin position="1"/>
        <end position="28"/>
    </location>
</feature>
<dbReference type="HOGENOM" id="CLU_024262_0_0_1"/>
<evidence type="ECO:0000256" key="3">
    <source>
        <dbReference type="SAM" id="MobiDB-lite"/>
    </source>
</evidence>
<feature type="region of interest" description="Disordered" evidence="3">
    <location>
        <begin position="118"/>
        <end position="160"/>
    </location>
</feature>
<keyword evidence="1" id="KW-0597">Phosphoprotein</keyword>
<dbReference type="PROSITE" id="PS50885">
    <property type="entry name" value="HAMP"/>
    <property type="match status" value="2"/>
</dbReference>
<feature type="domain" description="HAMP" evidence="5">
    <location>
        <begin position="422"/>
        <end position="474"/>
    </location>
</feature>
<feature type="chain" id="PRO_5001587353" description="HAMP domain-containing protein" evidence="4">
    <location>
        <begin position="29"/>
        <end position="506"/>
    </location>
</feature>
<dbReference type="OrthoDB" id="2802158at2759"/>
<evidence type="ECO:0000259" key="5">
    <source>
        <dbReference type="PROSITE" id="PS50885"/>
    </source>
</evidence>
<dbReference type="GO" id="GO:0000160">
    <property type="term" value="P:phosphorelay signal transduction system"/>
    <property type="evidence" value="ECO:0007669"/>
    <property type="project" value="UniProtKB-KW"/>
</dbReference>
<dbReference type="PANTHER" id="PTHR45339:SF1">
    <property type="entry name" value="HYBRID SIGNAL TRANSDUCTION HISTIDINE KINASE J"/>
    <property type="match status" value="1"/>
</dbReference>
<dbReference type="InterPro" id="IPR003660">
    <property type="entry name" value="HAMP_dom"/>
</dbReference>
<evidence type="ECO:0000256" key="1">
    <source>
        <dbReference type="ARBA" id="ARBA00022553"/>
    </source>
</evidence>
<accession>A0A060SCD4</accession>
<name>A0A060SCD4_PYCCI</name>
<evidence type="ECO:0000256" key="4">
    <source>
        <dbReference type="SAM" id="SignalP"/>
    </source>
</evidence>
<feature type="compositionally biased region" description="Low complexity" evidence="3">
    <location>
        <begin position="118"/>
        <end position="128"/>
    </location>
</feature>
<sequence length="506" mass="53581">MATTASQHPFFTHLVALLSVYELGPSLPTPVPKYDGPTDWQIETIMRSLSAMARRMYTAEEALNAIRASESCGPESKKRRSVGESPPISSSSSSPSDTTCVDLSAYANGSSFSPFFTPTSSVESFPSTLDESVKDVEMSDNASDDSEPTPHPPSAVQGRGRALNGMSINLDGVVNPLDKVRRPGTQPANVSSAPPSVQADHVSCPGCGRIITDTTTISKIVNMSSGDVTSPLVVPPGPLAAAAFESGMSAVDELKLLKTQKITVPVQGVVMIQLKDVINAMVDKLGQFAKEVTRVSQEVGTEGKLGGQALVLDVEGTWRELTGVVNKLAANLTNQVRSIAKVTKAVALGDLSKQIEVDARGEILELKNTVNGMVVRLRALAAEVTRVTMEVGSKGQLGGQAHVPDVEGVWLELTRNVNRMCSSLTDQVRSIANVTTAVARGDLTQKINIEVEGEMLTLKRTVNSMVDQLSAFASEVTRVALEVGTQGILGGQARVEGVQGTWADLT</sequence>
<proteinExistence type="predicted"/>
<protein>
    <recommendedName>
        <fullName evidence="5">HAMP domain-containing protein</fullName>
    </recommendedName>
</protein>
<evidence type="ECO:0000313" key="7">
    <source>
        <dbReference type="Proteomes" id="UP000029665"/>
    </source>
</evidence>
<dbReference type="GO" id="GO:0004673">
    <property type="term" value="F:protein histidine kinase activity"/>
    <property type="evidence" value="ECO:0007669"/>
    <property type="project" value="TreeGrafter"/>
</dbReference>
<dbReference type="Pfam" id="PF00672">
    <property type="entry name" value="HAMP"/>
    <property type="match status" value="1"/>
</dbReference>
<feature type="domain" description="HAMP" evidence="5">
    <location>
        <begin position="330"/>
        <end position="382"/>
    </location>
</feature>
<dbReference type="OMA" id="WQIETIM"/>
<dbReference type="AlphaFoldDB" id="A0A060SCD4"/>
<dbReference type="STRING" id="5643.A0A060SCD4"/>
<dbReference type="GO" id="GO:0071474">
    <property type="term" value="P:cellular hyperosmotic response"/>
    <property type="evidence" value="ECO:0007669"/>
    <property type="project" value="TreeGrafter"/>
</dbReference>
<evidence type="ECO:0000256" key="2">
    <source>
        <dbReference type="ARBA" id="ARBA00023012"/>
    </source>
</evidence>
<comment type="caution">
    <text evidence="6">The sequence shown here is derived from an EMBL/GenBank/DDBJ whole genome shotgun (WGS) entry which is preliminary data.</text>
</comment>
<feature type="region of interest" description="Disordered" evidence="3">
    <location>
        <begin position="68"/>
        <end position="98"/>
    </location>
</feature>
<keyword evidence="2" id="KW-0902">Two-component regulatory system</keyword>
<dbReference type="SMART" id="SM00304">
    <property type="entry name" value="HAMP"/>
    <property type="match status" value="2"/>
</dbReference>
<dbReference type="Pfam" id="PF18947">
    <property type="entry name" value="HAMP_2"/>
    <property type="match status" value="1"/>
</dbReference>
<organism evidence="6 7">
    <name type="scientific">Pycnoporus cinnabarinus</name>
    <name type="common">Cinnabar-red polypore</name>
    <name type="synonym">Trametes cinnabarina</name>
    <dbReference type="NCBI Taxonomy" id="5643"/>
    <lineage>
        <taxon>Eukaryota</taxon>
        <taxon>Fungi</taxon>
        <taxon>Dikarya</taxon>
        <taxon>Basidiomycota</taxon>
        <taxon>Agaricomycotina</taxon>
        <taxon>Agaricomycetes</taxon>
        <taxon>Polyporales</taxon>
        <taxon>Polyporaceae</taxon>
        <taxon>Trametes</taxon>
    </lineage>
</organism>